<dbReference type="InterPro" id="IPR036568">
    <property type="entry name" value="GGCT-like_sf"/>
</dbReference>
<evidence type="ECO:0000256" key="4">
    <source>
        <dbReference type="RuleBase" id="RU367036"/>
    </source>
</evidence>
<organism evidence="6 7">
    <name type="scientific">Salmo salar</name>
    <name type="common">Atlantic salmon</name>
    <dbReference type="NCBI Taxonomy" id="8030"/>
    <lineage>
        <taxon>Eukaryota</taxon>
        <taxon>Metazoa</taxon>
        <taxon>Chordata</taxon>
        <taxon>Craniata</taxon>
        <taxon>Vertebrata</taxon>
        <taxon>Euteleostomi</taxon>
        <taxon>Actinopterygii</taxon>
        <taxon>Neopterygii</taxon>
        <taxon>Teleostei</taxon>
        <taxon>Protacanthopterygii</taxon>
        <taxon>Salmoniformes</taxon>
        <taxon>Salmonidae</taxon>
        <taxon>Salmoninae</taxon>
        <taxon>Salmo</taxon>
    </lineage>
</organism>
<proteinExistence type="inferred from homology"/>
<dbReference type="Proteomes" id="UP001652741">
    <property type="component" value="Unplaced"/>
</dbReference>
<evidence type="ECO:0000259" key="5">
    <source>
        <dbReference type="Pfam" id="PF06094"/>
    </source>
</evidence>
<evidence type="ECO:0000256" key="1">
    <source>
        <dbReference type="ARBA" id="ARBA00001684"/>
    </source>
</evidence>
<dbReference type="Gene3D" id="3.10.490.10">
    <property type="entry name" value="Gamma-glutamyl cyclotransferase-like"/>
    <property type="match status" value="1"/>
</dbReference>
<protein>
    <recommendedName>
        <fullName evidence="4">Gamma-glutamylaminecyclotransferase</fullName>
        <ecNumber evidence="4">4.3.2.8</ecNumber>
    </recommendedName>
</protein>
<dbReference type="PANTHER" id="PTHR12510">
    <property type="entry name" value="TROPONIN C-AKIN-1 PROTEIN"/>
    <property type="match status" value="1"/>
</dbReference>
<dbReference type="RefSeq" id="XP_045569639.1">
    <property type="nucleotide sequence ID" value="XM_045713683.1"/>
</dbReference>
<accession>A0ABM3EF10</accession>
<comment type="similarity">
    <text evidence="2 4">Belongs to the gamma-glutamylcyclotransferase family.</text>
</comment>
<dbReference type="InterPro" id="IPR009288">
    <property type="entry name" value="AIG2-like_dom"/>
</dbReference>
<evidence type="ECO:0000313" key="7">
    <source>
        <dbReference type="RefSeq" id="XP_045569639.1"/>
    </source>
</evidence>
<sequence length="138" mass="15696">VFPDRCSLTGVSPDSRRVVGVGPFKLPQTGYTGVLPLNVGGHRVRGVYKVDDTMLSFLDTFEGCPTMYQRTSVQIELEDWKVEGRERSPGSIMEAFFYSTTSYQPAWLKHNFYESYDAYGDHGLVYIDRKDRAPLKDL</sequence>
<keyword evidence="3 4" id="KW-0456">Lyase</keyword>
<comment type="catalytic activity">
    <reaction evidence="1 4">
        <text>epsilon-(gamma-L-glutamyl)-L-lysine = 5-oxo-L-proline + L-lysine</text>
        <dbReference type="Rhea" id="RHEA:16961"/>
        <dbReference type="ChEBI" id="CHEBI:32551"/>
        <dbReference type="ChEBI" id="CHEBI:58402"/>
        <dbReference type="ChEBI" id="CHEBI:133752"/>
        <dbReference type="EC" id="4.3.2.8"/>
    </reaction>
</comment>
<evidence type="ECO:0000256" key="3">
    <source>
        <dbReference type="ARBA" id="ARBA00023239"/>
    </source>
</evidence>
<gene>
    <name evidence="7" type="primary">LOC106590875</name>
</gene>
<dbReference type="EC" id="4.3.2.8" evidence="4"/>
<keyword evidence="6" id="KW-1185">Reference proteome</keyword>
<name>A0ABM3EF10_SALSA</name>
<evidence type="ECO:0000256" key="2">
    <source>
        <dbReference type="ARBA" id="ARBA00008861"/>
    </source>
</evidence>
<comment type="function">
    <text evidence="4">Catalyzes the formation of 5-oxo-L-proline from L-gamma-glutamyl-L-epsilon-lysine.</text>
</comment>
<dbReference type="GeneID" id="106590875"/>
<dbReference type="InterPro" id="IPR013024">
    <property type="entry name" value="GGCT-like"/>
</dbReference>
<dbReference type="InterPro" id="IPR039126">
    <property type="entry name" value="GGACT"/>
</dbReference>
<evidence type="ECO:0000313" key="6">
    <source>
        <dbReference type="Proteomes" id="UP001652741"/>
    </source>
</evidence>
<dbReference type="Pfam" id="PF06094">
    <property type="entry name" value="GGACT"/>
    <property type="match status" value="1"/>
</dbReference>
<feature type="domain" description="Gamma-glutamylcyclotransferase AIG2-like" evidence="5">
    <location>
        <begin position="23"/>
        <end position="99"/>
    </location>
</feature>
<dbReference type="CDD" id="cd06661">
    <property type="entry name" value="GGCT_like"/>
    <property type="match status" value="1"/>
</dbReference>
<feature type="non-terminal residue" evidence="7">
    <location>
        <position position="1"/>
    </location>
</feature>
<dbReference type="SUPFAM" id="SSF110857">
    <property type="entry name" value="Gamma-glutamyl cyclotransferase-like"/>
    <property type="match status" value="1"/>
</dbReference>
<reference evidence="7" key="1">
    <citation type="submission" date="2025-08" db="UniProtKB">
        <authorList>
            <consortium name="RefSeq"/>
        </authorList>
    </citation>
    <scope>IDENTIFICATION</scope>
</reference>
<dbReference type="PANTHER" id="PTHR12510:SF4">
    <property type="entry name" value="GAMMA-GLUTAMYLAMINECYCLOTRANSFERASE"/>
    <property type="match status" value="1"/>
</dbReference>